<evidence type="ECO:0000313" key="8">
    <source>
        <dbReference type="EMBL" id="RSL57615.1"/>
    </source>
</evidence>
<dbReference type="AlphaFoldDB" id="A0A428PX75"/>
<comment type="caution">
    <text evidence="8">The sequence shown here is derived from an EMBL/GenBank/DDBJ whole genome shotgun (WGS) entry which is preliminary data.</text>
</comment>
<dbReference type="EMBL" id="NKCI01000080">
    <property type="protein sequence ID" value="RSL57615.1"/>
    <property type="molecule type" value="Genomic_DNA"/>
</dbReference>
<keyword evidence="4 6" id="KW-0408">Iron</keyword>
<evidence type="ECO:0008006" key="10">
    <source>
        <dbReference type="Google" id="ProtNLM"/>
    </source>
</evidence>
<keyword evidence="6 7" id="KW-0349">Heme</keyword>
<sequence length="596" mass="66702">MDVASVEVNDGVFCAEHLQEVCEDCSADFREDNDAFYGFDTTERDPIICPPASQNGDGVYVCKKHSNGSFKLVIFEAIGTRSFVLRDLAKMLLESVSVSNAGLVVALTGLLYLLKACLFPTMDPLEPPLLKPRVPFFGHIISMMREKAGFYTRLFKERRMPICTLPMLNGKLYVINSPSLIQAALRNNDISFDPFIIEFSKGMFGQDKRQVEIISRQTVMKDLLDIIHSSLLGEPLHRLNVVALEKMMGHINVIQPDNSLAIPDAFIWIRDMMTEATAVALFGEKNPITPEHAHLLWTFDKSATLLAIDVAPSLMAGESMAARGELNKLFLPYYQGRCEEGADVSDVIRKRTAVLRAAGFNDMDLAIQELMLPWVGSTNTIPALFWLFVNLFSRPEYLERVRSEIEAFTTIEDGPNGRKALVDSTKFEKHCPVLNACYQETLRMYLHSVGNRRAMNDTKIQDLDGREYLLKKGTNVQWPPQVTHFIDTVWGDDAETFNPERFMKPTAQEEKARRGALLPFGGGRHLCPGRKFAFAEILGFTGVLALGFTVEGLDLPGSTDPIFGSAPRRPVWGASGPGFKLGRRSGWEDVTWTFKK</sequence>
<feature type="binding site" description="axial binding residue" evidence="6">
    <location>
        <position position="527"/>
    </location>
    <ligand>
        <name>heme</name>
        <dbReference type="ChEBI" id="CHEBI:30413"/>
    </ligand>
    <ligandPart>
        <name>Fe</name>
        <dbReference type="ChEBI" id="CHEBI:18248"/>
    </ligandPart>
</feature>
<comment type="similarity">
    <text evidence="2 7">Belongs to the cytochrome P450 family.</text>
</comment>
<dbReference type="Proteomes" id="UP000288168">
    <property type="component" value="Unassembled WGS sequence"/>
</dbReference>
<gene>
    <name evidence="8" type="ORF">CEP54_008203</name>
</gene>
<dbReference type="InterPro" id="IPR001128">
    <property type="entry name" value="Cyt_P450"/>
</dbReference>
<name>A0A428PX75_9HYPO</name>
<dbReference type="Pfam" id="PF00067">
    <property type="entry name" value="p450"/>
    <property type="match status" value="1"/>
</dbReference>
<organism evidence="8 9">
    <name type="scientific">Fusarium duplospermum</name>
    <dbReference type="NCBI Taxonomy" id="1325734"/>
    <lineage>
        <taxon>Eukaryota</taxon>
        <taxon>Fungi</taxon>
        <taxon>Dikarya</taxon>
        <taxon>Ascomycota</taxon>
        <taxon>Pezizomycotina</taxon>
        <taxon>Sordariomycetes</taxon>
        <taxon>Hypocreomycetidae</taxon>
        <taxon>Hypocreales</taxon>
        <taxon>Nectriaceae</taxon>
        <taxon>Fusarium</taxon>
        <taxon>Fusarium solani species complex</taxon>
    </lineage>
</organism>
<dbReference type="SUPFAM" id="SSF48264">
    <property type="entry name" value="Cytochrome P450"/>
    <property type="match status" value="1"/>
</dbReference>
<dbReference type="InterPro" id="IPR002403">
    <property type="entry name" value="Cyt_P450_E_grp-IV"/>
</dbReference>
<evidence type="ECO:0000256" key="4">
    <source>
        <dbReference type="ARBA" id="ARBA00023004"/>
    </source>
</evidence>
<accession>A0A428PX75</accession>
<dbReference type="PANTHER" id="PTHR47582:SF1">
    <property type="entry name" value="P450, PUTATIVE (EUROFUNG)-RELATED"/>
    <property type="match status" value="1"/>
</dbReference>
<evidence type="ECO:0000256" key="5">
    <source>
        <dbReference type="ARBA" id="ARBA00023033"/>
    </source>
</evidence>
<protein>
    <recommendedName>
        <fullName evidence="10">Cytochrome P450</fullName>
    </recommendedName>
</protein>
<dbReference type="GO" id="GO:0020037">
    <property type="term" value="F:heme binding"/>
    <property type="evidence" value="ECO:0007669"/>
    <property type="project" value="InterPro"/>
</dbReference>
<dbReference type="InterPro" id="IPR036396">
    <property type="entry name" value="Cyt_P450_sf"/>
</dbReference>
<keyword evidence="7" id="KW-0560">Oxidoreductase</keyword>
<comment type="cofactor">
    <cofactor evidence="1 6">
        <name>heme</name>
        <dbReference type="ChEBI" id="CHEBI:30413"/>
    </cofactor>
</comment>
<dbReference type="PROSITE" id="PS00086">
    <property type="entry name" value="CYTOCHROME_P450"/>
    <property type="match status" value="1"/>
</dbReference>
<dbReference type="GO" id="GO:0005506">
    <property type="term" value="F:iron ion binding"/>
    <property type="evidence" value="ECO:0007669"/>
    <property type="project" value="InterPro"/>
</dbReference>
<evidence type="ECO:0000313" key="9">
    <source>
        <dbReference type="Proteomes" id="UP000288168"/>
    </source>
</evidence>
<keyword evidence="3 6" id="KW-0479">Metal-binding</keyword>
<dbReference type="Gene3D" id="1.10.630.10">
    <property type="entry name" value="Cytochrome P450"/>
    <property type="match status" value="1"/>
</dbReference>
<dbReference type="CDD" id="cd11040">
    <property type="entry name" value="CYP7_CYP8-like"/>
    <property type="match status" value="1"/>
</dbReference>
<proteinExistence type="inferred from homology"/>
<dbReference type="PANTHER" id="PTHR47582">
    <property type="entry name" value="P450, PUTATIVE (EUROFUNG)-RELATED"/>
    <property type="match status" value="1"/>
</dbReference>
<dbReference type="GO" id="GO:0004497">
    <property type="term" value="F:monooxygenase activity"/>
    <property type="evidence" value="ECO:0007669"/>
    <property type="project" value="UniProtKB-KW"/>
</dbReference>
<evidence type="ECO:0000256" key="6">
    <source>
        <dbReference type="PIRSR" id="PIRSR602403-1"/>
    </source>
</evidence>
<dbReference type="InterPro" id="IPR017972">
    <property type="entry name" value="Cyt_P450_CS"/>
</dbReference>
<dbReference type="InterPro" id="IPR053007">
    <property type="entry name" value="CYP450_monoxygenase_sec-met"/>
</dbReference>
<dbReference type="PRINTS" id="PR00465">
    <property type="entry name" value="EP450IV"/>
</dbReference>
<keyword evidence="9" id="KW-1185">Reference proteome</keyword>
<evidence type="ECO:0000256" key="3">
    <source>
        <dbReference type="ARBA" id="ARBA00022723"/>
    </source>
</evidence>
<evidence type="ECO:0000256" key="7">
    <source>
        <dbReference type="RuleBase" id="RU000461"/>
    </source>
</evidence>
<dbReference type="GO" id="GO:0016705">
    <property type="term" value="F:oxidoreductase activity, acting on paired donors, with incorporation or reduction of molecular oxygen"/>
    <property type="evidence" value="ECO:0007669"/>
    <property type="project" value="InterPro"/>
</dbReference>
<dbReference type="OrthoDB" id="1470350at2759"/>
<keyword evidence="5 7" id="KW-0503">Monooxygenase</keyword>
<reference evidence="8 9" key="1">
    <citation type="submission" date="2017-06" db="EMBL/GenBank/DDBJ databases">
        <title>Comparative genomic analysis of Ambrosia Fusariam Clade fungi.</title>
        <authorList>
            <person name="Stajich J.E."/>
            <person name="Carrillo J."/>
            <person name="Kijimoto T."/>
            <person name="Eskalen A."/>
            <person name="O'Donnell K."/>
            <person name="Kasson M."/>
        </authorList>
    </citation>
    <scope>NUCLEOTIDE SEQUENCE [LARGE SCALE GENOMIC DNA]</scope>
    <source>
        <strain evidence="8 9">NRRL62584</strain>
    </source>
</reference>
<evidence type="ECO:0000256" key="1">
    <source>
        <dbReference type="ARBA" id="ARBA00001971"/>
    </source>
</evidence>
<evidence type="ECO:0000256" key="2">
    <source>
        <dbReference type="ARBA" id="ARBA00010617"/>
    </source>
</evidence>
<dbReference type="STRING" id="1325734.A0A428PX75"/>